<evidence type="ECO:0000313" key="6">
    <source>
        <dbReference type="EMBL" id="RIA84374.1"/>
    </source>
</evidence>
<feature type="transmembrane region" description="Helical" evidence="5">
    <location>
        <begin position="122"/>
        <end position="147"/>
    </location>
</feature>
<feature type="transmembrane region" description="Helical" evidence="5">
    <location>
        <begin position="201"/>
        <end position="223"/>
    </location>
</feature>
<keyword evidence="7" id="KW-1185">Reference proteome</keyword>
<feature type="transmembrane region" description="Helical" evidence="5">
    <location>
        <begin position="153"/>
        <end position="173"/>
    </location>
</feature>
<accession>A0A397SP17</accession>
<dbReference type="PANTHER" id="PTHR34292">
    <property type="entry name" value="OUTER SPORE WALL PROTEIN LDS1"/>
    <property type="match status" value="1"/>
</dbReference>
<evidence type="ECO:0000256" key="3">
    <source>
        <dbReference type="ARBA" id="ARBA00022989"/>
    </source>
</evidence>
<evidence type="ECO:0008006" key="8">
    <source>
        <dbReference type="Google" id="ProtNLM"/>
    </source>
</evidence>
<keyword evidence="2 5" id="KW-0812">Transmembrane</keyword>
<protein>
    <recommendedName>
        <fullName evidence="8">Etoposide-induced protein 2.4-domain-containing protein</fullName>
    </recommendedName>
</protein>
<name>A0A397SP17_9GLOM</name>
<comment type="caution">
    <text evidence="6">The sequence shown here is derived from an EMBL/GenBank/DDBJ whole genome shotgun (WGS) entry which is preliminary data.</text>
</comment>
<dbReference type="InterPro" id="IPR052786">
    <property type="entry name" value="Spore_wall_assembly"/>
</dbReference>
<dbReference type="InterPro" id="IPR059112">
    <property type="entry name" value="CysZ/EI24"/>
</dbReference>
<evidence type="ECO:0000256" key="1">
    <source>
        <dbReference type="ARBA" id="ARBA00004141"/>
    </source>
</evidence>
<evidence type="ECO:0000256" key="2">
    <source>
        <dbReference type="ARBA" id="ARBA00022692"/>
    </source>
</evidence>
<dbReference type="EMBL" id="QKYT01000497">
    <property type="protein sequence ID" value="RIA84374.1"/>
    <property type="molecule type" value="Genomic_DNA"/>
</dbReference>
<organism evidence="6 7">
    <name type="scientific">Glomus cerebriforme</name>
    <dbReference type="NCBI Taxonomy" id="658196"/>
    <lineage>
        <taxon>Eukaryota</taxon>
        <taxon>Fungi</taxon>
        <taxon>Fungi incertae sedis</taxon>
        <taxon>Mucoromycota</taxon>
        <taxon>Glomeromycotina</taxon>
        <taxon>Glomeromycetes</taxon>
        <taxon>Glomerales</taxon>
        <taxon>Glomeraceae</taxon>
        <taxon>Glomus</taxon>
    </lineage>
</organism>
<sequence>MTAPPSTYPIKGIFFFFSNGSLIRRIICVLLLTLVVALLAIGLTFGFLLPLQAHALIVAGCPAWLAWIVSVIFCLLEAGIFTIIFYLIITPIWQDALFDDVLRLKGVGHVLEKRKTTSELTLCCRGFCSGISLAFATIYAIVITLLITIPLHAIPIIGTILYCYINGWVMTWGHQLHYHIEIKEWTIKQSLKFAWKNRFDYSMFGCIAVALELIPVANFIFFWTNVVGAALWTADVR</sequence>
<reference evidence="6 7" key="1">
    <citation type="submission" date="2018-06" db="EMBL/GenBank/DDBJ databases">
        <title>Comparative genomics reveals the genomic features of Rhizophagus irregularis, R. cerebriforme, R. diaphanum and Gigaspora rosea, and their symbiotic lifestyle signature.</title>
        <authorList>
            <person name="Morin E."/>
            <person name="San Clemente H."/>
            <person name="Chen E.C.H."/>
            <person name="De La Providencia I."/>
            <person name="Hainaut M."/>
            <person name="Kuo A."/>
            <person name="Kohler A."/>
            <person name="Murat C."/>
            <person name="Tang N."/>
            <person name="Roy S."/>
            <person name="Loubradou J."/>
            <person name="Henrissat B."/>
            <person name="Grigoriev I.V."/>
            <person name="Corradi N."/>
            <person name="Roux C."/>
            <person name="Martin F.M."/>
        </authorList>
    </citation>
    <scope>NUCLEOTIDE SEQUENCE [LARGE SCALE GENOMIC DNA]</scope>
    <source>
        <strain evidence="6 7">DAOM 227022</strain>
    </source>
</reference>
<comment type="subcellular location">
    <subcellularLocation>
        <location evidence="1">Membrane</location>
        <topology evidence="1">Multi-pass membrane protein</topology>
    </subcellularLocation>
</comment>
<evidence type="ECO:0000256" key="4">
    <source>
        <dbReference type="ARBA" id="ARBA00023136"/>
    </source>
</evidence>
<feature type="transmembrane region" description="Helical" evidence="5">
    <location>
        <begin position="26"/>
        <end position="49"/>
    </location>
</feature>
<dbReference type="Pfam" id="PF07264">
    <property type="entry name" value="EI24"/>
    <property type="match status" value="1"/>
</dbReference>
<evidence type="ECO:0000256" key="5">
    <source>
        <dbReference type="SAM" id="Phobius"/>
    </source>
</evidence>
<evidence type="ECO:0000313" key="7">
    <source>
        <dbReference type="Proteomes" id="UP000265703"/>
    </source>
</evidence>
<keyword evidence="3 5" id="KW-1133">Transmembrane helix</keyword>
<dbReference type="Proteomes" id="UP000265703">
    <property type="component" value="Unassembled WGS sequence"/>
</dbReference>
<gene>
    <name evidence="6" type="ORF">C1645_698694</name>
</gene>
<proteinExistence type="predicted"/>
<keyword evidence="4 5" id="KW-0472">Membrane</keyword>
<dbReference type="PANTHER" id="PTHR34292:SF2">
    <property type="entry name" value="OUTER SPORE WALL PROTEIN LDS1"/>
    <property type="match status" value="1"/>
</dbReference>
<feature type="transmembrane region" description="Helical" evidence="5">
    <location>
        <begin position="64"/>
        <end position="89"/>
    </location>
</feature>
<dbReference type="OrthoDB" id="10012223at2759"/>
<dbReference type="STRING" id="658196.A0A397SP17"/>
<dbReference type="AlphaFoldDB" id="A0A397SP17"/>